<keyword evidence="2" id="KW-1185">Reference proteome</keyword>
<reference evidence="3" key="1">
    <citation type="submission" date="2025-08" db="UniProtKB">
        <authorList>
            <consortium name="RefSeq"/>
        </authorList>
    </citation>
    <scope>IDENTIFICATION</scope>
    <source>
        <tissue evidence="3">Blood</tissue>
    </source>
</reference>
<sequence length="113" mass="12754">MGAFLYQNHHHHHSLASFLCVLRRDRPAVGEELPFLVSVSSAGTSSQDVYANLSQIHPVDRRKEDLPSCPLISPYMNGPLRVMIPENLTMEQVVEKNLLVELGGQYRPPDCWT</sequence>
<proteinExistence type="predicted"/>
<dbReference type="AlphaFoldDB" id="A0A2Y9L0K5"/>
<name>A0A2Y9L0K5_ENHLU</name>
<evidence type="ECO:0000313" key="2">
    <source>
        <dbReference type="Proteomes" id="UP000248482"/>
    </source>
</evidence>
<gene>
    <name evidence="3" type="primary">LOC111160785</name>
</gene>
<dbReference type="STRING" id="391180.A0A2Y9L0K5"/>
<evidence type="ECO:0000259" key="1">
    <source>
        <dbReference type="Pfam" id="PF13733"/>
    </source>
</evidence>
<dbReference type="OrthoDB" id="9743969at2759"/>
<dbReference type="KEGG" id="elk:111160785"/>
<protein>
    <submittedName>
        <fullName evidence="3">Beta-1,4-galactosyltransferase 3-like</fullName>
    </submittedName>
</protein>
<dbReference type="GeneID" id="111160785"/>
<dbReference type="InterPro" id="IPR027995">
    <property type="entry name" value="Galactosyl_T_N"/>
</dbReference>
<dbReference type="Pfam" id="PF13733">
    <property type="entry name" value="Glyco_transf_7N"/>
    <property type="match status" value="1"/>
</dbReference>
<accession>A0A2Y9L0K5</accession>
<organism evidence="2 3">
    <name type="scientific">Enhydra lutris kenyoni</name>
    <name type="common">northern sea otter</name>
    <dbReference type="NCBI Taxonomy" id="391180"/>
    <lineage>
        <taxon>Eukaryota</taxon>
        <taxon>Metazoa</taxon>
        <taxon>Chordata</taxon>
        <taxon>Craniata</taxon>
        <taxon>Vertebrata</taxon>
        <taxon>Euteleostomi</taxon>
        <taxon>Mammalia</taxon>
        <taxon>Eutheria</taxon>
        <taxon>Laurasiatheria</taxon>
        <taxon>Carnivora</taxon>
        <taxon>Caniformia</taxon>
        <taxon>Musteloidea</taxon>
        <taxon>Mustelidae</taxon>
        <taxon>Lutrinae</taxon>
        <taxon>Enhydra</taxon>
    </lineage>
</organism>
<dbReference type="Proteomes" id="UP000248482">
    <property type="component" value="Unplaced"/>
</dbReference>
<feature type="domain" description="Galactosyltransferase N-terminal" evidence="1">
    <location>
        <begin position="69"/>
        <end position="112"/>
    </location>
</feature>
<dbReference type="RefSeq" id="XP_022379842.1">
    <property type="nucleotide sequence ID" value="XM_022524134.1"/>
</dbReference>
<evidence type="ECO:0000313" key="3">
    <source>
        <dbReference type="RefSeq" id="XP_022379842.1"/>
    </source>
</evidence>